<dbReference type="GO" id="GO:0009002">
    <property type="term" value="F:serine-type D-Ala-D-Ala carboxypeptidase activity"/>
    <property type="evidence" value="ECO:0007669"/>
    <property type="project" value="InterPro"/>
</dbReference>
<dbReference type="Gene3D" id="3.40.710.10">
    <property type="entry name" value="DD-peptidase/beta-lactamase superfamily"/>
    <property type="match status" value="1"/>
</dbReference>
<dbReference type="PRINTS" id="PR00725">
    <property type="entry name" value="DADACBPTASE1"/>
</dbReference>
<evidence type="ECO:0000256" key="8">
    <source>
        <dbReference type="PIRSR" id="PIRSR618044-2"/>
    </source>
</evidence>
<evidence type="ECO:0000256" key="7">
    <source>
        <dbReference type="PIRSR" id="PIRSR618044-1"/>
    </source>
</evidence>
<keyword evidence="3" id="KW-0378">Hydrolase</keyword>
<evidence type="ECO:0000256" key="5">
    <source>
        <dbReference type="ARBA" id="ARBA00022984"/>
    </source>
</evidence>
<dbReference type="KEGG" id="muv:FIT94_00700"/>
<dbReference type="PANTHER" id="PTHR21581">
    <property type="entry name" value="D-ALANYL-D-ALANINE CARBOXYPEPTIDASE"/>
    <property type="match status" value="1"/>
</dbReference>
<dbReference type="EMBL" id="CP040953">
    <property type="protein sequence ID" value="QDC40620.1"/>
    <property type="molecule type" value="Genomic_DNA"/>
</dbReference>
<dbReference type="SUPFAM" id="SSF56601">
    <property type="entry name" value="beta-lactamase/transpeptidase-like"/>
    <property type="match status" value="1"/>
</dbReference>
<evidence type="ECO:0000259" key="10">
    <source>
        <dbReference type="Pfam" id="PF00768"/>
    </source>
</evidence>
<dbReference type="GO" id="GO:0008360">
    <property type="term" value="P:regulation of cell shape"/>
    <property type="evidence" value="ECO:0007669"/>
    <property type="project" value="UniProtKB-KW"/>
</dbReference>
<feature type="binding site" evidence="8">
    <location>
        <position position="255"/>
    </location>
    <ligand>
        <name>substrate</name>
    </ligand>
</feature>
<comment type="similarity">
    <text evidence="1 9">Belongs to the peptidase S11 family.</text>
</comment>
<dbReference type="GO" id="GO:0071555">
    <property type="term" value="P:cell wall organization"/>
    <property type="evidence" value="ECO:0007669"/>
    <property type="project" value="UniProtKB-KW"/>
</dbReference>
<evidence type="ECO:0000256" key="1">
    <source>
        <dbReference type="ARBA" id="ARBA00007164"/>
    </source>
</evidence>
<reference evidence="11 12" key="1">
    <citation type="journal article" date="2019" name="ISME J.">
        <title>Evolution in action: habitat transition from sediment to the pelagial leads to genome streamlining in Methylophilaceae.</title>
        <authorList>
            <person name="Salcher M."/>
            <person name="Schaefle D."/>
            <person name="Kaspar M."/>
            <person name="Neuenschwander S.M."/>
            <person name="Ghai R."/>
        </authorList>
    </citation>
    <scope>NUCLEOTIDE SEQUENCE [LARGE SCALE GENOMIC DNA]</scope>
    <source>
        <strain evidence="11 12">MMS-RVI-51</strain>
    </source>
</reference>
<evidence type="ECO:0000256" key="9">
    <source>
        <dbReference type="RuleBase" id="RU004016"/>
    </source>
</evidence>
<keyword evidence="4" id="KW-0133">Cell shape</keyword>
<evidence type="ECO:0000256" key="2">
    <source>
        <dbReference type="ARBA" id="ARBA00022729"/>
    </source>
</evidence>
<dbReference type="Pfam" id="PF00768">
    <property type="entry name" value="Peptidase_S11"/>
    <property type="match status" value="1"/>
</dbReference>
<feature type="active site" description="Acyl-ester intermediate" evidence="7">
    <location>
        <position position="91"/>
    </location>
</feature>
<evidence type="ECO:0000256" key="3">
    <source>
        <dbReference type="ARBA" id="ARBA00022801"/>
    </source>
</evidence>
<name>A0AAX1EXS2_9PROT</name>
<gene>
    <name evidence="11" type="ORF">FIT94_00700</name>
</gene>
<keyword evidence="5" id="KW-0573">Peptidoglycan synthesis</keyword>
<evidence type="ECO:0000256" key="4">
    <source>
        <dbReference type="ARBA" id="ARBA00022960"/>
    </source>
</evidence>
<organism evidence="11 12">
    <name type="scientific">Candidatus Methylopumilus universalis</name>
    <dbReference type="NCBI Taxonomy" id="2588536"/>
    <lineage>
        <taxon>Bacteria</taxon>
        <taxon>Pseudomonadati</taxon>
        <taxon>Pseudomonadota</taxon>
        <taxon>Betaproteobacteria</taxon>
        <taxon>Nitrosomonadales</taxon>
        <taxon>Methylophilaceae</taxon>
        <taxon>Candidatus Methylopumilus</taxon>
    </lineage>
</organism>
<evidence type="ECO:0000256" key="6">
    <source>
        <dbReference type="ARBA" id="ARBA00023316"/>
    </source>
</evidence>
<dbReference type="GO" id="GO:0006508">
    <property type="term" value="P:proteolysis"/>
    <property type="evidence" value="ECO:0007669"/>
    <property type="project" value="InterPro"/>
</dbReference>
<dbReference type="PANTHER" id="PTHR21581:SF26">
    <property type="entry name" value="D-ALANYL-D-ALANINE ENDOPEPTIDASE"/>
    <property type="match status" value="1"/>
</dbReference>
<dbReference type="InterPro" id="IPR012338">
    <property type="entry name" value="Beta-lactam/transpept-like"/>
</dbReference>
<sequence>MGDYRVRERIRLFFILSITFFLVLSAISVEAKQSKSNKPSKAELAGISRADTKTNKDGLLRVASSNALIVNQNTGEVLFAKDTNTLTSIASVTKLMTAMVTLDANLPMDEEIAITNEDVDTLKNSSSKLPVGTVLPRSELLKIALIASDNRAASALGRNYPTGKAGFVNAMNIKALQLDMTRSEFADPTGLNNHNMSTAEDLVKMVKAAYQYPEIREITTTASYEAYVKGHHAPVNFNNTNGLIRKSDWIIGLSKTGFIQEAGKCLVMQAMISGQPMIIVLLKSYGSATRSADANRIRKWIEKTSSISYLNQSKKDS</sequence>
<keyword evidence="6" id="KW-0961">Cell wall biogenesis/degradation</keyword>
<dbReference type="InterPro" id="IPR018044">
    <property type="entry name" value="Peptidase_S11"/>
</dbReference>
<feature type="domain" description="Peptidase S11 D-alanyl-D-alanine carboxypeptidase A N-terminal" evidence="10">
    <location>
        <begin position="61"/>
        <end position="283"/>
    </location>
</feature>
<dbReference type="InterPro" id="IPR001967">
    <property type="entry name" value="Peptidase_S11_N"/>
</dbReference>
<proteinExistence type="inferred from homology"/>
<feature type="active site" evidence="7">
    <location>
        <position position="148"/>
    </location>
</feature>
<feature type="active site" description="Proton acceptor" evidence="7">
    <location>
        <position position="94"/>
    </location>
</feature>
<accession>A0AAX1EXS2</accession>
<protein>
    <submittedName>
        <fullName evidence="11">Peptidase S11</fullName>
    </submittedName>
</protein>
<dbReference type="Proteomes" id="UP000314901">
    <property type="component" value="Chromosome"/>
</dbReference>
<evidence type="ECO:0000313" key="11">
    <source>
        <dbReference type="EMBL" id="QDC40620.1"/>
    </source>
</evidence>
<dbReference type="GO" id="GO:0009252">
    <property type="term" value="P:peptidoglycan biosynthetic process"/>
    <property type="evidence" value="ECO:0007669"/>
    <property type="project" value="UniProtKB-KW"/>
</dbReference>
<dbReference type="AlphaFoldDB" id="A0AAX1EXS2"/>
<keyword evidence="2" id="KW-0732">Signal</keyword>
<evidence type="ECO:0000313" key="12">
    <source>
        <dbReference type="Proteomes" id="UP000314901"/>
    </source>
</evidence>